<keyword evidence="4" id="KW-1185">Reference proteome</keyword>
<reference evidence="3 4" key="1">
    <citation type="submission" date="2018-03" db="EMBL/GenBank/DDBJ databases">
        <title>Draft genome sequence of the type strain of Pseudomonas palleroniana LMG 23076, isolated from rice in Cameroon.</title>
        <authorList>
            <person name="Tambong J.T."/>
        </authorList>
    </citation>
    <scope>NUCLEOTIDE SEQUENCE [LARGE SCALE GENOMIC DNA]</scope>
    <source>
        <strain evidence="3 4">LMG 23076</strain>
    </source>
</reference>
<evidence type="ECO:0000313" key="5">
    <source>
        <dbReference type="Proteomes" id="UP000423257"/>
    </source>
</evidence>
<protein>
    <recommendedName>
        <fullName evidence="1">Phage tail assembly chaperone-like domain-containing protein</fullName>
    </recommendedName>
</protein>
<dbReference type="RefSeq" id="WP_090366466.1">
    <property type="nucleotide sequence ID" value="NZ_FNUA01000002.1"/>
</dbReference>
<dbReference type="Proteomes" id="UP000240476">
    <property type="component" value="Unassembled WGS sequence"/>
</dbReference>
<feature type="domain" description="Phage tail assembly chaperone-like" evidence="1">
    <location>
        <begin position="24"/>
        <end position="81"/>
    </location>
</feature>
<gene>
    <name evidence="3" type="ORF">C9383_01690</name>
    <name evidence="2" type="ORF">F7R03_17770</name>
</gene>
<sequence>MDEIIDVGFQYKPNPESIALAEWASIRTLRQQLLASTEAMLSLDNSLTDTQRSEVSLYRQALRDVPQGSGDPYKVVWPESPTFLK</sequence>
<comment type="caution">
    <text evidence="3">The sequence shown here is derived from an EMBL/GenBank/DDBJ whole genome shotgun (WGS) entry which is preliminary data.</text>
</comment>
<dbReference type="Gene3D" id="6.10.140.1310">
    <property type="match status" value="1"/>
</dbReference>
<proteinExistence type="predicted"/>
<evidence type="ECO:0000259" key="1">
    <source>
        <dbReference type="Pfam" id="PF16778"/>
    </source>
</evidence>
<accession>A0A2T4G8K5</accession>
<evidence type="ECO:0000313" key="2">
    <source>
        <dbReference type="EMBL" id="KAB0565776.1"/>
    </source>
</evidence>
<dbReference type="Proteomes" id="UP000423257">
    <property type="component" value="Unassembled WGS sequence"/>
</dbReference>
<evidence type="ECO:0000313" key="4">
    <source>
        <dbReference type="Proteomes" id="UP000240476"/>
    </source>
</evidence>
<dbReference type="AlphaFoldDB" id="A0A2T4G8K5"/>
<dbReference type="Pfam" id="PF16778">
    <property type="entry name" value="Phage_tail_APC"/>
    <property type="match status" value="1"/>
</dbReference>
<reference evidence="2 5" key="2">
    <citation type="submission" date="2019-09" db="EMBL/GenBank/DDBJ databases">
        <title>Draft genome sequences of 48 bacterial type strains from the CCUG.</title>
        <authorList>
            <person name="Tunovic T."/>
            <person name="Pineiro-Iglesias B."/>
            <person name="Unosson C."/>
            <person name="Inganas E."/>
            <person name="Ohlen M."/>
            <person name="Cardew S."/>
            <person name="Jensie-Markopoulos S."/>
            <person name="Salva-Serra F."/>
            <person name="Jaen-Luchoro D."/>
            <person name="Karlsson R."/>
            <person name="Svensson-Stadler L."/>
            <person name="Chun J."/>
            <person name="Moore E."/>
        </authorList>
    </citation>
    <scope>NUCLEOTIDE SEQUENCE [LARGE SCALE GENOMIC DNA]</scope>
    <source>
        <strain evidence="2 5">CCUG 51524</strain>
    </source>
</reference>
<dbReference type="EMBL" id="VZPQ01000010">
    <property type="protein sequence ID" value="KAB0565776.1"/>
    <property type="molecule type" value="Genomic_DNA"/>
</dbReference>
<name>A0A2T4G8K5_9PSED</name>
<dbReference type="EMBL" id="PYWX01000006">
    <property type="protein sequence ID" value="PTC32035.1"/>
    <property type="molecule type" value="Genomic_DNA"/>
</dbReference>
<organism evidence="3 4">
    <name type="scientific">Pseudomonas palleroniana</name>
    <dbReference type="NCBI Taxonomy" id="191390"/>
    <lineage>
        <taxon>Bacteria</taxon>
        <taxon>Pseudomonadati</taxon>
        <taxon>Pseudomonadota</taxon>
        <taxon>Gammaproteobacteria</taxon>
        <taxon>Pseudomonadales</taxon>
        <taxon>Pseudomonadaceae</taxon>
        <taxon>Pseudomonas</taxon>
    </lineage>
</organism>
<evidence type="ECO:0000313" key="3">
    <source>
        <dbReference type="EMBL" id="PTC32035.1"/>
    </source>
</evidence>
<dbReference type="InterPro" id="IPR031893">
    <property type="entry name" value="Phage_tail_APC"/>
</dbReference>